<organism evidence="1 2">
    <name type="scientific">Caballeronia calidae</name>
    <dbReference type="NCBI Taxonomy" id="1777139"/>
    <lineage>
        <taxon>Bacteria</taxon>
        <taxon>Pseudomonadati</taxon>
        <taxon>Pseudomonadota</taxon>
        <taxon>Betaproteobacteria</taxon>
        <taxon>Burkholderiales</taxon>
        <taxon>Burkholderiaceae</taxon>
        <taxon>Caballeronia</taxon>
    </lineage>
</organism>
<reference evidence="1" key="1">
    <citation type="submission" date="2016-01" db="EMBL/GenBank/DDBJ databases">
        <authorList>
            <person name="Peeters C."/>
        </authorList>
    </citation>
    <scope>NUCLEOTIDE SEQUENCE</scope>
    <source>
        <strain evidence="1">LMG 29321</strain>
    </source>
</reference>
<keyword evidence="2" id="KW-1185">Reference proteome</keyword>
<accession>A0A158EH17</accession>
<dbReference type="EMBL" id="FCOX02000104">
    <property type="protein sequence ID" value="SAL06191.1"/>
    <property type="molecule type" value="Genomic_DNA"/>
</dbReference>
<sequence>MYRVKQGTLHPLKRRIKFAWRGPLCPEAQLNLHVLNIALYGKIDAVVGERSADRVNRFNGPQVQQAVDQRGIHERGVAPRIVELLRQQLDALRLVCWMLSDYRHDTSAHA</sequence>
<name>A0A158EH17_9BURK</name>
<gene>
    <name evidence="1" type="ORF">AWB78_07928</name>
</gene>
<dbReference type="AlphaFoldDB" id="A0A158EH17"/>
<evidence type="ECO:0000313" key="1">
    <source>
        <dbReference type="EMBL" id="SAL06191.1"/>
    </source>
</evidence>
<comment type="caution">
    <text evidence="1">The sequence shown here is derived from an EMBL/GenBank/DDBJ whole genome shotgun (WGS) entry which is preliminary data.</text>
</comment>
<protein>
    <submittedName>
        <fullName evidence="1">Uncharacterized protein</fullName>
    </submittedName>
</protein>
<dbReference type="Proteomes" id="UP000071859">
    <property type="component" value="Unassembled WGS sequence"/>
</dbReference>
<evidence type="ECO:0000313" key="2">
    <source>
        <dbReference type="Proteomes" id="UP000071859"/>
    </source>
</evidence>
<proteinExistence type="predicted"/>